<dbReference type="SUPFAM" id="SSF51351">
    <property type="entry name" value="Triosephosphate isomerase (TIM)"/>
    <property type="match status" value="1"/>
</dbReference>
<dbReference type="InterPro" id="IPR035990">
    <property type="entry name" value="TIM_sf"/>
</dbReference>
<dbReference type="Pfam" id="PF00121">
    <property type="entry name" value="TIM"/>
    <property type="match status" value="1"/>
</dbReference>
<comment type="function">
    <text evidence="10">Catalyzes the interconversion of glyceraldehyde 3-phosphate and dihydroxyacetone phosphate in the glycolytic and gluconeogenic pathways.</text>
</comment>
<proteinExistence type="inferred from homology"/>
<evidence type="ECO:0000256" key="7">
    <source>
        <dbReference type="ARBA" id="ARBA00023152"/>
    </source>
</evidence>
<organism evidence="11 12">
    <name type="scientific">Chaetoceros tenuissimus</name>
    <dbReference type="NCBI Taxonomy" id="426638"/>
    <lineage>
        <taxon>Eukaryota</taxon>
        <taxon>Sar</taxon>
        <taxon>Stramenopiles</taxon>
        <taxon>Ochrophyta</taxon>
        <taxon>Bacillariophyta</taxon>
        <taxon>Coscinodiscophyceae</taxon>
        <taxon>Chaetocerotophycidae</taxon>
        <taxon>Chaetocerotales</taxon>
        <taxon>Chaetocerotaceae</taxon>
        <taxon>Chaetoceros</taxon>
    </lineage>
</organism>
<comment type="caution">
    <text evidence="11">The sequence shown here is derived from an EMBL/GenBank/DDBJ whole genome shotgun (WGS) entry which is preliminary data.</text>
</comment>
<evidence type="ECO:0000256" key="5">
    <source>
        <dbReference type="ARBA" id="ARBA00011940"/>
    </source>
</evidence>
<evidence type="ECO:0000256" key="8">
    <source>
        <dbReference type="ARBA" id="ARBA00023235"/>
    </source>
</evidence>
<keyword evidence="7" id="KW-0324">Glycolysis</keyword>
<dbReference type="SUPFAM" id="SSF55961">
    <property type="entry name" value="Bet v1-like"/>
    <property type="match status" value="1"/>
</dbReference>
<dbReference type="InterPro" id="IPR013785">
    <property type="entry name" value="Aldolase_TIM"/>
</dbReference>
<reference evidence="11 12" key="1">
    <citation type="journal article" date="2021" name="Sci. Rep.">
        <title>The genome of the diatom Chaetoceros tenuissimus carries an ancient integrated fragment of an extant virus.</title>
        <authorList>
            <person name="Hongo Y."/>
            <person name="Kimura K."/>
            <person name="Takaki Y."/>
            <person name="Yoshida Y."/>
            <person name="Baba S."/>
            <person name="Kobayashi G."/>
            <person name="Nagasaki K."/>
            <person name="Hano T."/>
            <person name="Tomaru Y."/>
        </authorList>
    </citation>
    <scope>NUCLEOTIDE SEQUENCE [LARGE SCALE GENOMIC DNA]</scope>
    <source>
        <strain evidence="11 12">NIES-3715</strain>
    </source>
</reference>
<protein>
    <recommendedName>
        <fullName evidence="5">triose-phosphate isomerase</fullName>
        <ecNumber evidence="5">5.3.1.1</ecNumber>
    </recommendedName>
</protein>
<comment type="similarity">
    <text evidence="3">Belongs to the triosephosphate isomerase family.</text>
</comment>
<dbReference type="GO" id="GO:0046166">
    <property type="term" value="P:glyceraldehyde-3-phosphate biosynthetic process"/>
    <property type="evidence" value="ECO:0007669"/>
    <property type="project" value="TreeGrafter"/>
</dbReference>
<keyword evidence="8 11" id="KW-0413">Isomerase</keyword>
<keyword evidence="6" id="KW-0312">Gluconeogenesis</keyword>
<dbReference type="EC" id="5.3.1.1" evidence="5"/>
<sequence>MFCSGERSTVSAFDLIKGKLEDVQPYLLDLVKISEYHPFMTESGRAEIVGDQTSGVGAVRRLYYTNGTTFLETITELDTTDTSTHVKFEMSEYPFQCVEMYAILDAKQVVNGEYVKVTLTVEYVPKNIIYGAIFKKIMEEKLVGPMIANLKNLVEGAKTSKKGRSYLIGGNWKCNGTAESLQTLMKEFDNRGPIPKNVEVAICAPDLYIPLVKKSLRSDIAVGAQNCGVNESQGAYTGEISADQLLDVGVEWVIIGHSERREGFGMVGEDELLCAKKLKVALDKGLKVMFCIGEKKEEREAGITMDVCAKQLAPAADLLNEKDWANMSIAYEPVWAIGTGLTATPEMAQETHASIREWVKEHVSADVANAIRIQYGGSMKGSNAKDLLAQPDIDGGLIGGASLKADFFNIIHGVP</sequence>
<dbReference type="GO" id="GO:0019563">
    <property type="term" value="P:glycerol catabolic process"/>
    <property type="evidence" value="ECO:0007669"/>
    <property type="project" value="TreeGrafter"/>
</dbReference>
<dbReference type="EMBL" id="BLLK01000022">
    <property type="protein sequence ID" value="GFH46244.1"/>
    <property type="molecule type" value="Genomic_DNA"/>
</dbReference>
<comment type="pathway">
    <text evidence="1">Carbohydrate degradation; glycolysis; D-glyceraldehyde 3-phosphate from glycerone phosphate: step 1/1.</text>
</comment>
<dbReference type="HAMAP" id="MF_00147_B">
    <property type="entry name" value="TIM_B"/>
    <property type="match status" value="1"/>
</dbReference>
<dbReference type="Proteomes" id="UP001054902">
    <property type="component" value="Unassembled WGS sequence"/>
</dbReference>
<evidence type="ECO:0000256" key="10">
    <source>
        <dbReference type="ARBA" id="ARBA00056661"/>
    </source>
</evidence>
<gene>
    <name evidence="11" type="ORF">CTEN210_02718</name>
</gene>
<evidence type="ECO:0000256" key="4">
    <source>
        <dbReference type="ARBA" id="ARBA00011738"/>
    </source>
</evidence>
<dbReference type="NCBIfam" id="TIGR00419">
    <property type="entry name" value="tim"/>
    <property type="match status" value="1"/>
</dbReference>
<evidence type="ECO:0000313" key="12">
    <source>
        <dbReference type="Proteomes" id="UP001054902"/>
    </source>
</evidence>
<dbReference type="PANTHER" id="PTHR21139:SF2">
    <property type="entry name" value="TRIOSEPHOSPHATE ISOMERASE"/>
    <property type="match status" value="1"/>
</dbReference>
<dbReference type="GO" id="GO:0006094">
    <property type="term" value="P:gluconeogenesis"/>
    <property type="evidence" value="ECO:0007669"/>
    <property type="project" value="UniProtKB-KW"/>
</dbReference>
<dbReference type="InterPro" id="IPR022896">
    <property type="entry name" value="TrioseP_Isoase_bac/euk"/>
</dbReference>
<evidence type="ECO:0000256" key="3">
    <source>
        <dbReference type="ARBA" id="ARBA00007422"/>
    </source>
</evidence>
<dbReference type="PANTHER" id="PTHR21139">
    <property type="entry name" value="TRIOSEPHOSPHATE ISOMERASE"/>
    <property type="match status" value="1"/>
</dbReference>
<evidence type="ECO:0000256" key="1">
    <source>
        <dbReference type="ARBA" id="ARBA00004680"/>
    </source>
</evidence>
<dbReference type="GO" id="GO:0006096">
    <property type="term" value="P:glycolytic process"/>
    <property type="evidence" value="ECO:0007669"/>
    <property type="project" value="UniProtKB-KW"/>
</dbReference>
<dbReference type="PROSITE" id="PS51440">
    <property type="entry name" value="TIM_2"/>
    <property type="match status" value="1"/>
</dbReference>
<dbReference type="InterPro" id="IPR020861">
    <property type="entry name" value="Triosephosphate_isomerase_AS"/>
</dbReference>
<accession>A0AAD3CK47</accession>
<dbReference type="FunFam" id="3.20.20.70:FF:000016">
    <property type="entry name" value="Triosephosphate isomerase"/>
    <property type="match status" value="1"/>
</dbReference>
<dbReference type="AlphaFoldDB" id="A0AAD3CK47"/>
<comment type="pathway">
    <text evidence="2">Carbohydrate biosynthesis; gluconeogenesis.</text>
</comment>
<dbReference type="GO" id="GO:0005829">
    <property type="term" value="C:cytosol"/>
    <property type="evidence" value="ECO:0007669"/>
    <property type="project" value="TreeGrafter"/>
</dbReference>
<comment type="catalytic activity">
    <reaction evidence="9">
        <text>D-glyceraldehyde 3-phosphate = dihydroxyacetone phosphate</text>
        <dbReference type="Rhea" id="RHEA:18585"/>
        <dbReference type="ChEBI" id="CHEBI:57642"/>
        <dbReference type="ChEBI" id="CHEBI:59776"/>
        <dbReference type="EC" id="5.3.1.1"/>
    </reaction>
    <physiologicalReaction direction="left-to-right" evidence="9">
        <dbReference type="Rhea" id="RHEA:18586"/>
    </physiologicalReaction>
</comment>
<comment type="subunit">
    <text evidence="4">Homodimer.</text>
</comment>
<dbReference type="InterPro" id="IPR000652">
    <property type="entry name" value="Triosephosphate_isomerase"/>
</dbReference>
<evidence type="ECO:0000313" key="11">
    <source>
        <dbReference type="EMBL" id="GFH46244.1"/>
    </source>
</evidence>
<dbReference type="CDD" id="cd00311">
    <property type="entry name" value="TIM"/>
    <property type="match status" value="1"/>
</dbReference>
<evidence type="ECO:0000256" key="9">
    <source>
        <dbReference type="ARBA" id="ARBA00052432"/>
    </source>
</evidence>
<dbReference type="GO" id="GO:0004807">
    <property type="term" value="F:triose-phosphate isomerase activity"/>
    <property type="evidence" value="ECO:0007669"/>
    <property type="project" value="UniProtKB-EC"/>
</dbReference>
<evidence type="ECO:0000256" key="6">
    <source>
        <dbReference type="ARBA" id="ARBA00022432"/>
    </source>
</evidence>
<name>A0AAD3CK47_9STRA</name>
<evidence type="ECO:0000256" key="2">
    <source>
        <dbReference type="ARBA" id="ARBA00004742"/>
    </source>
</evidence>
<dbReference type="Gene3D" id="3.20.20.70">
    <property type="entry name" value="Aldolase class I"/>
    <property type="match status" value="1"/>
</dbReference>
<dbReference type="InterPro" id="IPR023393">
    <property type="entry name" value="START-like_dom_sf"/>
</dbReference>
<dbReference type="PROSITE" id="PS00171">
    <property type="entry name" value="TIM_1"/>
    <property type="match status" value="1"/>
</dbReference>
<dbReference type="Gene3D" id="3.30.530.20">
    <property type="match status" value="1"/>
</dbReference>
<keyword evidence="12" id="KW-1185">Reference proteome</keyword>